<gene>
    <name evidence="1" type="ORF">IE53DRAFT_363141</name>
</gene>
<protein>
    <submittedName>
        <fullName evidence="1">Uncharacterized protein</fullName>
    </submittedName>
</protein>
<dbReference type="Proteomes" id="UP000245626">
    <property type="component" value="Unassembled WGS sequence"/>
</dbReference>
<proteinExistence type="predicted"/>
<evidence type="ECO:0000313" key="2">
    <source>
        <dbReference type="Proteomes" id="UP000245626"/>
    </source>
</evidence>
<organism evidence="1 2">
    <name type="scientific">Violaceomyces palustris</name>
    <dbReference type="NCBI Taxonomy" id="1673888"/>
    <lineage>
        <taxon>Eukaryota</taxon>
        <taxon>Fungi</taxon>
        <taxon>Dikarya</taxon>
        <taxon>Basidiomycota</taxon>
        <taxon>Ustilaginomycotina</taxon>
        <taxon>Ustilaginomycetes</taxon>
        <taxon>Violaceomycetales</taxon>
        <taxon>Violaceomycetaceae</taxon>
        <taxon>Violaceomyces</taxon>
    </lineage>
</organism>
<evidence type="ECO:0000313" key="1">
    <source>
        <dbReference type="EMBL" id="PWN49457.1"/>
    </source>
</evidence>
<reference evidence="1 2" key="1">
    <citation type="journal article" date="2018" name="Mol. Biol. Evol.">
        <title>Broad Genomic Sampling Reveals a Smut Pathogenic Ancestry of the Fungal Clade Ustilaginomycotina.</title>
        <authorList>
            <person name="Kijpornyongpan T."/>
            <person name="Mondo S.J."/>
            <person name="Barry K."/>
            <person name="Sandor L."/>
            <person name="Lee J."/>
            <person name="Lipzen A."/>
            <person name="Pangilinan J."/>
            <person name="LaButti K."/>
            <person name="Hainaut M."/>
            <person name="Henrissat B."/>
            <person name="Grigoriev I.V."/>
            <person name="Spatafora J.W."/>
            <person name="Aime M.C."/>
        </authorList>
    </citation>
    <scope>NUCLEOTIDE SEQUENCE [LARGE SCALE GENOMIC DNA]</scope>
    <source>
        <strain evidence="1 2">SA 807</strain>
    </source>
</reference>
<name>A0ACD0NUE3_9BASI</name>
<accession>A0ACD0NUE3</accession>
<sequence length="205" mass="22977">MSSKASPKRSQQDEWTKVAPWLAVEADLIMKMNGTDAELKRRRVRQVEGGSKLDKKADQIVGYGNRKTGSTSSKGMKEGSKSRKETGKSSRERGEEKRDLSKPVERRLGVRSEGGSKEGEGIKRSRVGNASQSSDQDDLKPKNEARKRSGPVKREGKEQLELESETVLATGRDRIPTFTGRRSRRKVEEIKKKLTSVFEALYHST</sequence>
<keyword evidence="2" id="KW-1185">Reference proteome</keyword>
<dbReference type="EMBL" id="KZ820048">
    <property type="protein sequence ID" value="PWN49457.1"/>
    <property type="molecule type" value="Genomic_DNA"/>
</dbReference>